<dbReference type="Proteomes" id="UP000278085">
    <property type="component" value="Unassembled WGS sequence"/>
</dbReference>
<protein>
    <submittedName>
        <fullName evidence="1">Uncharacterized protein</fullName>
    </submittedName>
</protein>
<evidence type="ECO:0000313" key="2">
    <source>
        <dbReference type="Proteomes" id="UP000278085"/>
    </source>
</evidence>
<dbReference type="EMBL" id="RXLQ01000035">
    <property type="protein sequence ID" value="RSZ55150.1"/>
    <property type="molecule type" value="Genomic_DNA"/>
</dbReference>
<gene>
    <name evidence="1" type="ORF">EJB06_30935</name>
</gene>
<keyword evidence="2" id="KW-1185">Reference proteome</keyword>
<accession>A0A430HCA1</accession>
<reference evidence="1 2" key="1">
    <citation type="submission" date="2018-12" db="EMBL/GenBank/DDBJ databases">
        <authorList>
            <person name="Yang E."/>
        </authorList>
    </citation>
    <scope>NUCLEOTIDE SEQUENCE [LARGE SCALE GENOMIC DNA]</scope>
    <source>
        <strain evidence="1 2">SOD</strain>
    </source>
</reference>
<name>A0A430HCA1_9BURK</name>
<dbReference type="OrthoDB" id="9801841at2"/>
<evidence type="ECO:0000313" key="1">
    <source>
        <dbReference type="EMBL" id="RSZ55150.1"/>
    </source>
</evidence>
<proteinExistence type="predicted"/>
<organism evidence="1 2">
    <name type="scientific">Massilia atriviolacea</name>
    <dbReference type="NCBI Taxonomy" id="2495579"/>
    <lineage>
        <taxon>Bacteria</taxon>
        <taxon>Pseudomonadati</taxon>
        <taxon>Pseudomonadota</taxon>
        <taxon>Betaproteobacteria</taxon>
        <taxon>Burkholderiales</taxon>
        <taxon>Oxalobacteraceae</taxon>
        <taxon>Telluria group</taxon>
        <taxon>Massilia</taxon>
    </lineage>
</organism>
<dbReference type="AlphaFoldDB" id="A0A430HCA1"/>
<sequence>MNGLAVSEPGAALPSSAWVRFLRSYGPTPNNLNLFDEYITGALNRAKVAPITLSSPQLDKIVAYVKSGSPGGLLIAGTAGDGKTYHCRGLWTAVGGTAKAWGSAQLVKELALPDGRVAVFVKDLSELRDEQSDDVLMMLERSALEGDDSKFVVIAANHGQILERLRDLGQRQGREHPLRKPLQDAFLSGGNPPGRLALFDLSRIGHRDSLVEVVRAISEHSEWTNCSSCSLQADGRVCPIFENRRRLLGGSGEAAFVRRLGDLVDIARLNGLHLPVRDLLALTANMILGHPLAKEGLMACADILKIQAEGSVEQASLYGNVFGANLPSRRALERPVFKALASFGIGEESTSRADGLLVYGHDDGKLAEPFARLVASDPVYGATPGFLSALERYLEGEENARLESETDEFMERLESQRRRLFFTLPDGEAAYPFWGMTAFRFGGDYLGTIAALAERKPISDSVRSRLVRGLNRVMTGLLIENTDNIFVASSGGFTQSRVSVLCDTEVPAKRDRGTGMMIKLDKQTDRACLDIALAPGAGNTVSFPLSPVRFEFLCRVAMGALPGSFSNECLEDMLAFKAKLLRKAEVILDMHPAEEDDEAGIEDHSIKLRFIEIEQHGLGFSRPVTVRISA</sequence>
<comment type="caution">
    <text evidence="1">The sequence shown here is derived from an EMBL/GenBank/DDBJ whole genome shotgun (WGS) entry which is preliminary data.</text>
</comment>